<feature type="domain" description="TPM" evidence="4">
    <location>
        <begin position="29"/>
        <end position="154"/>
    </location>
</feature>
<dbReference type="EMBL" id="JBHRSM010000025">
    <property type="protein sequence ID" value="MFC3087457.1"/>
    <property type="molecule type" value="Genomic_DNA"/>
</dbReference>
<evidence type="ECO:0000256" key="1">
    <source>
        <dbReference type="SAM" id="MobiDB-lite"/>
    </source>
</evidence>
<keyword evidence="6" id="KW-1185">Reference proteome</keyword>
<feature type="chain" id="PRO_5046241004" evidence="3">
    <location>
        <begin position="19"/>
        <end position="296"/>
    </location>
</feature>
<evidence type="ECO:0000259" key="4">
    <source>
        <dbReference type="Pfam" id="PF04536"/>
    </source>
</evidence>
<keyword evidence="2" id="KW-0472">Membrane</keyword>
<dbReference type="PANTHER" id="PTHR30373:SF2">
    <property type="entry name" value="UPF0603 PROTEIN YGCG"/>
    <property type="match status" value="1"/>
</dbReference>
<keyword evidence="2" id="KW-1133">Transmembrane helix</keyword>
<dbReference type="PANTHER" id="PTHR30373">
    <property type="entry name" value="UPF0603 PROTEIN YGCG"/>
    <property type="match status" value="1"/>
</dbReference>
<dbReference type="Gene3D" id="3.10.310.50">
    <property type="match status" value="1"/>
</dbReference>
<evidence type="ECO:0000256" key="3">
    <source>
        <dbReference type="SAM" id="SignalP"/>
    </source>
</evidence>
<evidence type="ECO:0000313" key="5">
    <source>
        <dbReference type="EMBL" id="MFC3087457.1"/>
    </source>
</evidence>
<dbReference type="Proteomes" id="UP001595445">
    <property type="component" value="Unassembled WGS sequence"/>
</dbReference>
<sequence>MILRALFLWIGLAASAVAQEMPQPLSDKVSDFAGVLDATEEGRIDRALQALRDETGVHMVVVTMATLDEHGGAGRRLEDYAKALFNAWGVGDAQRNDGILMLVVTGPREARIALGAGYDAVYDGRAARVLTTAVLPEFRAGRLAGGIEAGIASARERLVVPFQAGRPVTLTEGFEPEGGAFGTIAPWAAGAAGIGGLLSLVLWRARARRTCPKCGEQTLTRTREVITPSSRLSSGSGIEHMICDSCGFTDRQTFTIRATSRDRSRRSGGGRGGSGGGRSGGFGGGRSSGGGASGKW</sequence>
<keyword evidence="2" id="KW-0812">Transmembrane</keyword>
<accession>A0ABV7DWE3</accession>
<evidence type="ECO:0000313" key="6">
    <source>
        <dbReference type="Proteomes" id="UP001595445"/>
    </source>
</evidence>
<dbReference type="InterPro" id="IPR007621">
    <property type="entry name" value="TPM_dom"/>
</dbReference>
<feature type="compositionally biased region" description="Gly residues" evidence="1">
    <location>
        <begin position="269"/>
        <end position="296"/>
    </location>
</feature>
<organism evidence="5 6">
    <name type="scientific">Tabrizicola soli</name>
    <dbReference type="NCBI Taxonomy" id="2185115"/>
    <lineage>
        <taxon>Bacteria</taxon>
        <taxon>Pseudomonadati</taxon>
        <taxon>Pseudomonadota</taxon>
        <taxon>Alphaproteobacteria</taxon>
        <taxon>Rhodobacterales</taxon>
        <taxon>Paracoccaceae</taxon>
        <taxon>Tabrizicola</taxon>
    </lineage>
</organism>
<feature type="region of interest" description="Disordered" evidence="1">
    <location>
        <begin position="255"/>
        <end position="296"/>
    </location>
</feature>
<proteinExistence type="predicted"/>
<name>A0ABV7DWE3_9RHOB</name>
<reference evidence="6" key="1">
    <citation type="journal article" date="2019" name="Int. J. Syst. Evol. Microbiol.">
        <title>The Global Catalogue of Microorganisms (GCM) 10K type strain sequencing project: providing services to taxonomists for standard genome sequencing and annotation.</title>
        <authorList>
            <consortium name="The Broad Institute Genomics Platform"/>
            <consortium name="The Broad Institute Genome Sequencing Center for Infectious Disease"/>
            <person name="Wu L."/>
            <person name="Ma J."/>
        </authorList>
    </citation>
    <scope>NUCLEOTIDE SEQUENCE [LARGE SCALE GENOMIC DNA]</scope>
    <source>
        <strain evidence="6">KCTC 62102</strain>
    </source>
</reference>
<keyword evidence="3" id="KW-0732">Signal</keyword>
<dbReference type="Pfam" id="PF04536">
    <property type="entry name" value="TPM_phosphatase"/>
    <property type="match status" value="1"/>
</dbReference>
<feature type="transmembrane region" description="Helical" evidence="2">
    <location>
        <begin position="184"/>
        <end position="203"/>
    </location>
</feature>
<protein>
    <submittedName>
        <fullName evidence="5">TPM domain-containing protein</fullName>
    </submittedName>
</protein>
<gene>
    <name evidence="5" type="ORF">ACFOD6_15525</name>
</gene>
<evidence type="ECO:0000256" key="2">
    <source>
        <dbReference type="SAM" id="Phobius"/>
    </source>
</evidence>
<feature type="signal peptide" evidence="3">
    <location>
        <begin position="1"/>
        <end position="18"/>
    </location>
</feature>
<dbReference type="RefSeq" id="WP_197641614.1">
    <property type="nucleotide sequence ID" value="NZ_JAEACP010000001.1"/>
</dbReference>
<comment type="caution">
    <text evidence="5">The sequence shown here is derived from an EMBL/GenBank/DDBJ whole genome shotgun (WGS) entry which is preliminary data.</text>
</comment>